<dbReference type="InterPro" id="IPR005545">
    <property type="entry name" value="YCII"/>
</dbReference>
<evidence type="ECO:0000313" key="4">
    <source>
        <dbReference type="Proteomes" id="UP000006078"/>
    </source>
</evidence>
<reference evidence="3 4" key="1">
    <citation type="submission" date="2012-08" db="EMBL/GenBank/DDBJ databases">
        <title>The Genome Sequence of Turicella otitidis ATCC 51513.</title>
        <authorList>
            <consortium name="The Broad Institute Genome Sequencing Platform"/>
            <person name="Earl A."/>
            <person name="Ward D."/>
            <person name="Feldgarden M."/>
            <person name="Gevers D."/>
            <person name="Huys G."/>
            <person name="Walker B."/>
            <person name="Young S.K."/>
            <person name="Zeng Q."/>
            <person name="Gargeya S."/>
            <person name="Fitzgerald M."/>
            <person name="Haas B."/>
            <person name="Abouelleil A."/>
            <person name="Alvarado L."/>
            <person name="Arachchi H.M."/>
            <person name="Berlin A.M."/>
            <person name="Chapman S.B."/>
            <person name="Goldberg J."/>
            <person name="Griggs A."/>
            <person name="Gujja S."/>
            <person name="Hansen M."/>
            <person name="Howarth C."/>
            <person name="Imamovic A."/>
            <person name="Larimer J."/>
            <person name="McCowen C."/>
            <person name="Montmayeur A."/>
            <person name="Murphy C."/>
            <person name="Neiman D."/>
            <person name="Pearson M."/>
            <person name="Priest M."/>
            <person name="Roberts A."/>
            <person name="Saif S."/>
            <person name="Shea T."/>
            <person name="Sisk P."/>
            <person name="Sykes S."/>
            <person name="Wortman J."/>
            <person name="Nusbaum C."/>
            <person name="Birren B."/>
        </authorList>
    </citation>
    <scope>NUCLEOTIDE SEQUENCE [LARGE SCALE GENOMIC DNA]</scope>
    <source>
        <strain evidence="3 4">ATCC 51513</strain>
    </source>
</reference>
<dbReference type="RefSeq" id="WP_004601244.1">
    <property type="nucleotide sequence ID" value="NZ_HF541867.1"/>
</dbReference>
<proteinExistence type="inferred from homology"/>
<dbReference type="EMBL" id="AHAE01000066">
    <property type="protein sequence ID" value="EJZ81702.1"/>
    <property type="molecule type" value="Genomic_DNA"/>
</dbReference>
<protein>
    <recommendedName>
        <fullName evidence="2">YCII-related domain-containing protein</fullName>
    </recommendedName>
</protein>
<evidence type="ECO:0000256" key="1">
    <source>
        <dbReference type="ARBA" id="ARBA00007689"/>
    </source>
</evidence>
<feature type="domain" description="YCII-related" evidence="2">
    <location>
        <begin position="10"/>
        <end position="89"/>
    </location>
</feature>
<dbReference type="STRING" id="29321.AAV33_04660"/>
<dbReference type="InterPro" id="IPR011008">
    <property type="entry name" value="Dimeric_a/b-barrel"/>
</dbReference>
<gene>
    <name evidence="3" type="ORF">HMPREF9719_01354</name>
</gene>
<dbReference type="Gene3D" id="3.30.70.1060">
    <property type="entry name" value="Dimeric alpha+beta barrel"/>
    <property type="match status" value="1"/>
</dbReference>
<accession>K0YDV9</accession>
<sequence length="101" mass="11235">MTKSLWHISTDYRADTAAERDAIRGEHLSFLLENKDTVHSVGARIDEEGNRVGGEYLLDVPDREAARAFIERDPYSVNGHLAEVRISAFGAAILNHTSLID</sequence>
<organism evidence="3 4">
    <name type="scientific">Corynebacterium otitidis ATCC 51513</name>
    <dbReference type="NCBI Taxonomy" id="883169"/>
    <lineage>
        <taxon>Bacteria</taxon>
        <taxon>Bacillati</taxon>
        <taxon>Actinomycetota</taxon>
        <taxon>Actinomycetes</taxon>
        <taxon>Mycobacteriales</taxon>
        <taxon>Corynebacteriaceae</taxon>
        <taxon>Corynebacterium</taxon>
    </lineage>
</organism>
<dbReference type="HOGENOM" id="CLU_110355_3_1_11"/>
<dbReference type="Proteomes" id="UP000006078">
    <property type="component" value="Unassembled WGS sequence"/>
</dbReference>
<dbReference type="OrthoDB" id="668782at2"/>
<dbReference type="AlphaFoldDB" id="K0YDV9"/>
<evidence type="ECO:0000259" key="2">
    <source>
        <dbReference type="Pfam" id="PF03795"/>
    </source>
</evidence>
<name>K0YDV9_9CORY</name>
<comment type="similarity">
    <text evidence="1">Belongs to the YciI family.</text>
</comment>
<keyword evidence="4" id="KW-1185">Reference proteome</keyword>
<dbReference type="Pfam" id="PF03795">
    <property type="entry name" value="YCII"/>
    <property type="match status" value="1"/>
</dbReference>
<evidence type="ECO:0000313" key="3">
    <source>
        <dbReference type="EMBL" id="EJZ81702.1"/>
    </source>
</evidence>
<dbReference type="SUPFAM" id="SSF54909">
    <property type="entry name" value="Dimeric alpha+beta barrel"/>
    <property type="match status" value="1"/>
</dbReference>
<comment type="caution">
    <text evidence="3">The sequence shown here is derived from an EMBL/GenBank/DDBJ whole genome shotgun (WGS) entry which is preliminary data.</text>
</comment>